<dbReference type="Proteomes" id="UP001207742">
    <property type="component" value="Unassembled WGS sequence"/>
</dbReference>
<accession>A0ABT3IUV8</accession>
<organism evidence="2 3">
    <name type="scientific">Chitinophaga nivalis</name>
    <dbReference type="NCBI Taxonomy" id="2991709"/>
    <lineage>
        <taxon>Bacteria</taxon>
        <taxon>Pseudomonadati</taxon>
        <taxon>Bacteroidota</taxon>
        <taxon>Chitinophagia</taxon>
        <taxon>Chitinophagales</taxon>
        <taxon>Chitinophagaceae</taxon>
        <taxon>Chitinophaga</taxon>
    </lineage>
</organism>
<sequence length="152" mass="16878">MKYFHLLLVSILITACRQAGTSSKTALSSASADTATWVTFTGTLPCADCSGVVTSLTLHMQQEEPDFQFRMKEIYQGLKSGRDETLTSEGTYSILRGNAANPDATIIQLNPDKDKNLQRFFLRVGDQELKQLDKNQLPIEGSLNYSLKREPS</sequence>
<dbReference type="PROSITE" id="PS51257">
    <property type="entry name" value="PROKAR_LIPOPROTEIN"/>
    <property type="match status" value="1"/>
</dbReference>
<dbReference type="InterPro" id="IPR007298">
    <property type="entry name" value="Cu-R_lipoprotein_NlpE"/>
</dbReference>
<keyword evidence="3" id="KW-1185">Reference proteome</keyword>
<comment type="caution">
    <text evidence="2">The sequence shown here is derived from an EMBL/GenBank/DDBJ whole genome shotgun (WGS) entry which is preliminary data.</text>
</comment>
<name>A0ABT3IUV8_9BACT</name>
<evidence type="ECO:0000256" key="1">
    <source>
        <dbReference type="SAM" id="SignalP"/>
    </source>
</evidence>
<protein>
    <submittedName>
        <fullName evidence="2">Copper resistance protein NlpE</fullName>
    </submittedName>
</protein>
<evidence type="ECO:0000313" key="2">
    <source>
        <dbReference type="EMBL" id="MCW3487787.1"/>
    </source>
</evidence>
<keyword evidence="1" id="KW-0732">Signal</keyword>
<reference evidence="2 3" key="1">
    <citation type="submission" date="2022-10" db="EMBL/GenBank/DDBJ databases">
        <title>Chitinophaga nivalis PC15 sp. nov., isolated from Pyeongchang county, South Korea.</title>
        <authorList>
            <person name="Trinh H.N."/>
        </authorList>
    </citation>
    <scope>NUCLEOTIDE SEQUENCE [LARGE SCALE GENOMIC DNA]</scope>
    <source>
        <strain evidence="2 3">PC14</strain>
    </source>
</reference>
<dbReference type="Gene3D" id="2.40.128.640">
    <property type="match status" value="1"/>
</dbReference>
<dbReference type="RefSeq" id="WP_264734592.1">
    <property type="nucleotide sequence ID" value="NZ_JAPDNR010000001.1"/>
</dbReference>
<evidence type="ECO:0000313" key="3">
    <source>
        <dbReference type="Proteomes" id="UP001207742"/>
    </source>
</evidence>
<dbReference type="EMBL" id="JAPDNS010000002">
    <property type="protein sequence ID" value="MCW3487787.1"/>
    <property type="molecule type" value="Genomic_DNA"/>
</dbReference>
<gene>
    <name evidence="2" type="ORF">OL497_28095</name>
</gene>
<dbReference type="Pfam" id="PF04170">
    <property type="entry name" value="NlpE"/>
    <property type="match status" value="1"/>
</dbReference>
<feature type="chain" id="PRO_5045288300" evidence="1">
    <location>
        <begin position="20"/>
        <end position="152"/>
    </location>
</feature>
<proteinExistence type="predicted"/>
<feature type="signal peptide" evidence="1">
    <location>
        <begin position="1"/>
        <end position="19"/>
    </location>
</feature>